<evidence type="ECO:0000313" key="2">
    <source>
        <dbReference type="EMBL" id="KAK0606332.1"/>
    </source>
</evidence>
<feature type="domain" description="RNase H type-1" evidence="1">
    <location>
        <begin position="72"/>
        <end position="192"/>
    </location>
</feature>
<dbReference type="GO" id="GO:0004523">
    <property type="term" value="F:RNA-DNA hybrid ribonuclease activity"/>
    <property type="evidence" value="ECO:0007669"/>
    <property type="project" value="InterPro"/>
</dbReference>
<keyword evidence="3" id="KW-1185">Reference proteome</keyword>
<gene>
    <name evidence="2" type="ORF">LWI29_036632</name>
</gene>
<dbReference type="Pfam" id="PF13456">
    <property type="entry name" value="RVT_3"/>
    <property type="match status" value="1"/>
</dbReference>
<dbReference type="InterPro" id="IPR012337">
    <property type="entry name" value="RNaseH-like_sf"/>
</dbReference>
<sequence length="294" mass="32364">MLYGEVIRVIPHWRDCHFFHELSKLRNLCVLDRILWLTSEARVRAAESRRAVSLVQRYGLWTSPVSGSFKLNVDAALDSDIGRYGAGLIIRDDRGLIIVADALSFNGNVPVDIAEAKAVLEGLLMAVDLGLFPLCIESDAQGVVGLCNEVNISNGDIDNIISDVVSLKARYTDVSIVHISRDCNRLAHSLASCTECALVFRIGGSKFFALVALRCSISEASICALDVLRCSILEDLLFFAPVVLRCPVSKALRISHWLCFGAPYQRLYVFCTSCVLVLRIGGFTCFACLNFVKL</sequence>
<dbReference type="CDD" id="cd06222">
    <property type="entry name" value="RNase_H_like"/>
    <property type="match status" value="1"/>
</dbReference>
<dbReference type="GO" id="GO:0003676">
    <property type="term" value="F:nucleic acid binding"/>
    <property type="evidence" value="ECO:0007669"/>
    <property type="project" value="InterPro"/>
</dbReference>
<dbReference type="Proteomes" id="UP001168877">
    <property type="component" value="Unassembled WGS sequence"/>
</dbReference>
<evidence type="ECO:0000313" key="3">
    <source>
        <dbReference type="Proteomes" id="UP001168877"/>
    </source>
</evidence>
<dbReference type="PANTHER" id="PTHR47723">
    <property type="entry name" value="OS05G0353850 PROTEIN"/>
    <property type="match status" value="1"/>
</dbReference>
<dbReference type="Gene3D" id="3.30.420.10">
    <property type="entry name" value="Ribonuclease H-like superfamily/Ribonuclease H"/>
    <property type="match status" value="1"/>
</dbReference>
<dbReference type="SUPFAM" id="SSF53098">
    <property type="entry name" value="Ribonuclease H-like"/>
    <property type="match status" value="1"/>
</dbReference>
<dbReference type="PANTHER" id="PTHR47723:SF19">
    <property type="entry name" value="POLYNUCLEOTIDYL TRANSFERASE, RIBONUCLEASE H-LIKE SUPERFAMILY PROTEIN"/>
    <property type="match status" value="1"/>
</dbReference>
<dbReference type="InterPro" id="IPR053151">
    <property type="entry name" value="RNase_H-like"/>
</dbReference>
<comment type="caution">
    <text evidence="2">The sequence shown here is derived from an EMBL/GenBank/DDBJ whole genome shotgun (WGS) entry which is preliminary data.</text>
</comment>
<name>A0AA39TGZ0_ACESA</name>
<dbReference type="InterPro" id="IPR044730">
    <property type="entry name" value="RNase_H-like_dom_plant"/>
</dbReference>
<reference evidence="2" key="1">
    <citation type="journal article" date="2022" name="Plant J.">
        <title>Strategies of tolerance reflected in two North American maple genomes.</title>
        <authorList>
            <person name="McEvoy S.L."/>
            <person name="Sezen U.U."/>
            <person name="Trouern-Trend A."/>
            <person name="McMahon S.M."/>
            <person name="Schaberg P.G."/>
            <person name="Yang J."/>
            <person name="Wegrzyn J.L."/>
            <person name="Swenson N.G."/>
        </authorList>
    </citation>
    <scope>NUCLEOTIDE SEQUENCE</scope>
    <source>
        <strain evidence="2">NS2018</strain>
    </source>
</reference>
<dbReference type="AlphaFoldDB" id="A0AA39TGZ0"/>
<dbReference type="InterPro" id="IPR036397">
    <property type="entry name" value="RNaseH_sf"/>
</dbReference>
<accession>A0AA39TGZ0</accession>
<protein>
    <recommendedName>
        <fullName evidence="1">RNase H type-1 domain-containing protein</fullName>
    </recommendedName>
</protein>
<evidence type="ECO:0000259" key="1">
    <source>
        <dbReference type="Pfam" id="PF13456"/>
    </source>
</evidence>
<proteinExistence type="predicted"/>
<organism evidence="2 3">
    <name type="scientific">Acer saccharum</name>
    <name type="common">Sugar maple</name>
    <dbReference type="NCBI Taxonomy" id="4024"/>
    <lineage>
        <taxon>Eukaryota</taxon>
        <taxon>Viridiplantae</taxon>
        <taxon>Streptophyta</taxon>
        <taxon>Embryophyta</taxon>
        <taxon>Tracheophyta</taxon>
        <taxon>Spermatophyta</taxon>
        <taxon>Magnoliopsida</taxon>
        <taxon>eudicotyledons</taxon>
        <taxon>Gunneridae</taxon>
        <taxon>Pentapetalae</taxon>
        <taxon>rosids</taxon>
        <taxon>malvids</taxon>
        <taxon>Sapindales</taxon>
        <taxon>Sapindaceae</taxon>
        <taxon>Hippocastanoideae</taxon>
        <taxon>Acereae</taxon>
        <taxon>Acer</taxon>
    </lineage>
</organism>
<reference evidence="2" key="2">
    <citation type="submission" date="2023-06" db="EMBL/GenBank/DDBJ databases">
        <authorList>
            <person name="Swenson N.G."/>
            <person name="Wegrzyn J.L."/>
            <person name="Mcevoy S.L."/>
        </authorList>
    </citation>
    <scope>NUCLEOTIDE SEQUENCE</scope>
    <source>
        <strain evidence="2">NS2018</strain>
        <tissue evidence="2">Leaf</tissue>
    </source>
</reference>
<dbReference type="InterPro" id="IPR002156">
    <property type="entry name" value="RNaseH_domain"/>
</dbReference>
<dbReference type="EMBL" id="JAUESC010000002">
    <property type="protein sequence ID" value="KAK0606332.1"/>
    <property type="molecule type" value="Genomic_DNA"/>
</dbReference>